<feature type="chain" id="PRO_5035191722" description="FG-GAP repeat-containing protein" evidence="3">
    <location>
        <begin position="24"/>
        <end position="725"/>
    </location>
</feature>
<dbReference type="SUPFAM" id="SSF69318">
    <property type="entry name" value="Integrin alpha N-terminal domain"/>
    <property type="match status" value="1"/>
</dbReference>
<dbReference type="InterPro" id="IPR028994">
    <property type="entry name" value="Integrin_alpha_N"/>
</dbReference>
<dbReference type="PANTHER" id="PTHR34284:SF1">
    <property type="entry name" value="FG-GAP REPEAT-CONTAINING PROTEIN"/>
    <property type="match status" value="1"/>
</dbReference>
<evidence type="ECO:0000313" key="5">
    <source>
        <dbReference type="Proteomes" id="UP000695562"/>
    </source>
</evidence>
<reference evidence="4" key="1">
    <citation type="submission" date="2020-01" db="EMBL/GenBank/DDBJ databases">
        <title>Development of genomics and gene disruption for Polysphondylium violaceum indicates a role for the polyketide synthase stlB in stalk morphogenesis.</title>
        <authorList>
            <person name="Narita B."/>
            <person name="Kawabe Y."/>
            <person name="Kin K."/>
            <person name="Saito T."/>
            <person name="Gibbs R."/>
            <person name="Kuspa A."/>
            <person name="Muzny D."/>
            <person name="Queller D."/>
            <person name="Richards S."/>
            <person name="Strassman J."/>
            <person name="Sucgang R."/>
            <person name="Worley K."/>
            <person name="Schaap P."/>
        </authorList>
    </citation>
    <scope>NUCLEOTIDE SEQUENCE</scope>
    <source>
        <strain evidence="4">QSvi11</strain>
    </source>
</reference>
<evidence type="ECO:0000313" key="4">
    <source>
        <dbReference type="EMBL" id="KAF2074247.1"/>
    </source>
</evidence>
<accession>A0A8J4PWP4</accession>
<evidence type="ECO:0000256" key="2">
    <source>
        <dbReference type="SAM" id="Phobius"/>
    </source>
</evidence>
<feature type="signal peptide" evidence="3">
    <location>
        <begin position="1"/>
        <end position="23"/>
    </location>
</feature>
<keyword evidence="2" id="KW-0812">Transmembrane</keyword>
<gene>
    <name evidence="4" type="ORF">CYY_004457</name>
</gene>
<keyword evidence="2" id="KW-0472">Membrane</keyword>
<feature type="compositionally biased region" description="Basic and acidic residues" evidence="1">
    <location>
        <begin position="236"/>
        <end position="251"/>
    </location>
</feature>
<feature type="region of interest" description="Disordered" evidence="1">
    <location>
        <begin position="347"/>
        <end position="370"/>
    </location>
</feature>
<dbReference type="OrthoDB" id="270568at2759"/>
<evidence type="ECO:0000256" key="3">
    <source>
        <dbReference type="SAM" id="SignalP"/>
    </source>
</evidence>
<keyword evidence="5" id="KW-1185">Reference proteome</keyword>
<feature type="transmembrane region" description="Helical" evidence="2">
    <location>
        <begin position="678"/>
        <end position="696"/>
    </location>
</feature>
<dbReference type="Proteomes" id="UP000695562">
    <property type="component" value="Unassembled WGS sequence"/>
</dbReference>
<protein>
    <recommendedName>
        <fullName evidence="6">FG-GAP repeat-containing protein</fullName>
    </recommendedName>
</protein>
<feature type="compositionally biased region" description="Basic and acidic residues" evidence="1">
    <location>
        <begin position="218"/>
        <end position="227"/>
    </location>
</feature>
<comment type="caution">
    <text evidence="4">The sequence shown here is derived from an EMBL/GenBank/DDBJ whole genome shotgun (WGS) entry which is preliminary data.</text>
</comment>
<evidence type="ECO:0000256" key="1">
    <source>
        <dbReference type="SAM" id="MobiDB-lite"/>
    </source>
</evidence>
<dbReference type="EMBL" id="AJWJ01000157">
    <property type="protein sequence ID" value="KAF2074247.1"/>
    <property type="molecule type" value="Genomic_DNA"/>
</dbReference>
<dbReference type="AlphaFoldDB" id="A0A8J4PWP4"/>
<name>A0A8J4PWP4_9MYCE</name>
<organism evidence="4 5">
    <name type="scientific">Polysphondylium violaceum</name>
    <dbReference type="NCBI Taxonomy" id="133409"/>
    <lineage>
        <taxon>Eukaryota</taxon>
        <taxon>Amoebozoa</taxon>
        <taxon>Evosea</taxon>
        <taxon>Eumycetozoa</taxon>
        <taxon>Dictyostelia</taxon>
        <taxon>Dictyosteliales</taxon>
        <taxon>Dictyosteliaceae</taxon>
        <taxon>Polysphondylium</taxon>
    </lineage>
</organism>
<sequence>MRKRDSGLLVISIVVILLSLYNQNDFKANNGFTIPIDTNNYENSHYPQFFEQLPQPIITDIDGDGKNEIIYVTNDYKIKILNSIDNFNLEQTPNSPRHEASLKTKVGVSIGRRPIALKTGYTKPFSSGDYNRQVIVVVTDGWAILCFDYKLNLLWESFATDEVESGHYHSEISITVVPVSLMGQDEGLVVVGGRLEPLPNSIHKPHYKIPLAPNGESNKNDEDKIDFLSEGDDDYDKVNQKTVHKEEDSELHKEEESHFSFYAFDAKTGLKRWSHEEEDFKPVNPHEKEGHRVNQHSYKQHIYNELDHLGEVEWKVYRDSILSSLPHTWSSNFDTRLQARHFEKKVTSIKGKSDNTDQQQQQQNTGGWKSEFVGLTPTQDIFTLLTYQQQDDLIVKDPNVIVVHNKNGIEVVQIHSGRTVCRLVMDSTDFHRNSDHFIVYLDVNQDGVLDQIHSIAGNVPALNNFKDTDKKKKNSGSCVALAMAGVPPRDYLFMRSICGFSSGLDIDPIHINTGNHKDPHYFQTAPPTFIQNPITKKLDTIFFVNTGKISSVQANGKQNWKVTTESTWKRHIEPHTFPSIQVISMVSNSNYYTQQQQQQKQQYILAIGGESMTVLDDQGNIVIEKSFEEKAEKNPVMGPPVIGDLNNDGYNDFLIPTLFGYKVYLTEKTSYTGSSSSLLLPLIGFIVLVSLLFLLITTNQSKSSSFNSNDLRSKFNLNTKKRSTD</sequence>
<keyword evidence="2" id="KW-1133">Transmembrane helix</keyword>
<evidence type="ECO:0008006" key="6">
    <source>
        <dbReference type="Google" id="ProtNLM"/>
    </source>
</evidence>
<keyword evidence="3" id="KW-0732">Signal</keyword>
<dbReference type="PANTHER" id="PTHR34284">
    <property type="entry name" value="FG-GAP REPEAT-CONTAINING PROTEIN"/>
    <property type="match status" value="1"/>
</dbReference>
<feature type="region of interest" description="Disordered" evidence="1">
    <location>
        <begin position="203"/>
        <end position="251"/>
    </location>
</feature>
<proteinExistence type="predicted"/>